<feature type="compositionally biased region" description="Basic and acidic residues" evidence="8">
    <location>
        <begin position="1116"/>
        <end position="1160"/>
    </location>
</feature>
<dbReference type="SMART" id="SM00239">
    <property type="entry name" value="C2"/>
    <property type="match status" value="2"/>
</dbReference>
<comment type="subcellular location">
    <subcellularLocation>
        <location evidence="6">Synapse</location>
    </subcellularLocation>
</comment>
<feature type="compositionally biased region" description="Low complexity" evidence="8">
    <location>
        <begin position="1289"/>
        <end position="1310"/>
    </location>
</feature>
<dbReference type="InterPro" id="IPR036034">
    <property type="entry name" value="PDZ_sf"/>
</dbReference>
<dbReference type="CDD" id="cd06714">
    <property type="entry name" value="PDZ_RIM-like"/>
    <property type="match status" value="1"/>
</dbReference>
<feature type="compositionally biased region" description="Basic and acidic residues" evidence="8">
    <location>
        <begin position="643"/>
        <end position="653"/>
    </location>
</feature>
<dbReference type="PROSITE" id="PS50004">
    <property type="entry name" value="C2"/>
    <property type="match status" value="2"/>
</dbReference>
<feature type="compositionally biased region" description="Acidic residues" evidence="8">
    <location>
        <begin position="567"/>
        <end position="577"/>
    </location>
</feature>
<feature type="region of interest" description="Disordered" evidence="8">
    <location>
        <begin position="1112"/>
        <end position="1235"/>
    </location>
</feature>
<feature type="compositionally biased region" description="Basic and acidic residues" evidence="8">
    <location>
        <begin position="484"/>
        <end position="501"/>
    </location>
</feature>
<dbReference type="Pfam" id="PF00595">
    <property type="entry name" value="PDZ"/>
    <property type="match status" value="1"/>
</dbReference>
<feature type="domain" description="FYVE-type" evidence="11">
    <location>
        <begin position="126"/>
        <end position="182"/>
    </location>
</feature>
<feature type="compositionally biased region" description="Basic and acidic residues" evidence="8">
    <location>
        <begin position="391"/>
        <end position="410"/>
    </location>
</feature>
<dbReference type="SUPFAM" id="SSF57903">
    <property type="entry name" value="FYVE/PHD zinc finger"/>
    <property type="match status" value="1"/>
</dbReference>
<feature type="compositionally biased region" description="Polar residues" evidence="8">
    <location>
        <begin position="460"/>
        <end position="471"/>
    </location>
</feature>
<feature type="compositionally biased region" description="Basic and acidic residues" evidence="8">
    <location>
        <begin position="282"/>
        <end position="296"/>
    </location>
</feature>
<dbReference type="RefSeq" id="XP_070658894.1">
    <property type="nucleotide sequence ID" value="XM_070802793.1"/>
</dbReference>
<dbReference type="CDD" id="cd04031">
    <property type="entry name" value="C2A_RIM1alpha"/>
    <property type="match status" value="1"/>
</dbReference>
<organism evidence="13 14">
    <name type="scientific">Bos indicus</name>
    <name type="common">Zebu</name>
    <dbReference type="NCBI Taxonomy" id="9915"/>
    <lineage>
        <taxon>Eukaryota</taxon>
        <taxon>Metazoa</taxon>
        <taxon>Chordata</taxon>
        <taxon>Craniata</taxon>
        <taxon>Vertebrata</taxon>
        <taxon>Euteleostomi</taxon>
        <taxon>Mammalia</taxon>
        <taxon>Eutheria</taxon>
        <taxon>Laurasiatheria</taxon>
        <taxon>Artiodactyla</taxon>
        <taxon>Ruminantia</taxon>
        <taxon>Pecora</taxon>
        <taxon>Bovidae</taxon>
        <taxon>Bovinae</taxon>
        <taxon>Bos</taxon>
    </lineage>
</organism>
<feature type="compositionally biased region" description="Basic and acidic residues" evidence="8">
    <location>
        <begin position="212"/>
        <end position="225"/>
    </location>
</feature>
<evidence type="ECO:0000256" key="6">
    <source>
        <dbReference type="ARBA" id="ARBA00034103"/>
    </source>
</evidence>
<evidence type="ECO:0000259" key="10">
    <source>
        <dbReference type="PROSITE" id="PS50106"/>
    </source>
</evidence>
<feature type="domain" description="C2" evidence="9">
    <location>
        <begin position="1571"/>
        <end position="1689"/>
    </location>
</feature>
<feature type="region of interest" description="Disordered" evidence="8">
    <location>
        <begin position="1267"/>
        <end position="1407"/>
    </location>
</feature>
<sequence>MSAPVGPRGRPAPTPAGSQPPLQPEMPDLSHLTEEERKIILAVMDRQKKEEEKEQSVLKVKEEHKPQTTQWFPFSGITELVNNVLQPQQKQQNEKEPQTKLHQQFEMYKEQVKKMGEESQQQQEQKGDAPTCGICHKTKFADGCGHNCSYCQTKFCARCGGRVSLRSNKVMWVCNLCRKQQEILAKSGAWFYNSGSNTPQQPDQKVLRGLRNEEAPQEKKAKLHEQAQFQGPSGDLSVPAVEKSRSHGLTRQDSIKNGSGVKHQIASDVASDRKRSPSVSRDQNRRYDQREEREEYSQYATSDSAMPRSPSDYADRRSQPEPQFYEESDHINYRDSNRRSHRHSKEYIVDDEDVESRDEYERQRREEEYQARYRSDPNLARYPVKPQPYEEQMRIHAEVSRARHERRHSDVSLANAELEDSRISMLRMERPSRQRSISERRAAMENQRSYSMERTREAQGPSSYPQRTTNHSPPTPRRSPIPIDRPDVRRTDSLRKQHHLDPSSAVRKTKREKMETMLRNDSLSSDQSESVRPPPPKPHKSKKGGKMRQVSLSSSEEELASTPEYTSCDDVEIESESVSEKGDSQKGKRKTSEQAVLSDSNTRSERQKKMMYFGGHSLEEDLEWSEPQIKDSGVDTCSSTTLNEEHSHSDKHPVTWQPSKDGDRLIGRILLNKRLKDGSVPRDSGAMLGLKVVGGKMTESGRLCAFITKVKRGSLADTVGHLRPGDEVLEWNGRLLQGATFEEVYNIILESKPEPQVELVVSRPIGDIPRIPDSTHTQLESSSSSFESQKMDRPSISVTSPMSPGMLRDVPQFLSGQLSSQSLSRRTTPFVPRVQIKLWFDKVGHQLIVTILGAKDLPSREDGRPRNPYVKIYFLPDRSDKNKRRTKTVKKTLEPKWNQTFIYSPVHRREFRERMLEITLWDQARVREEESEFLGEILIELETALLDDEPHWYKLQTHDVSSLPLPHPSPYMPRRQLHGESPTRRLQRSKRISDSEVSDYDCDDGIGVVSDYRHNGRDLQSSTLSVPEQVMSSNHCSPSGSPHRVDVIGRTRSWSPSVPPPQSRNVEQGLRGTRSAIGHYNTISRMDRHRVMDDHYSPDRDSHFLTLPRSRYSQSVEHHHRDGRDCEAADRQPYHRSRSTEQRPLLERTTTRSRSTERPDTNLMRSMPSLMTGRSAPPSPALSRSHPRTGSVQTSPSSTPVAGRRGRQLPQLPPKGTLERNNGVKEIEPYEGAMDIEERNRQMKINKYKQVAGSDPRLEQDYHAKYRSGWDPHRGADNISTKSSDSDVSDISAVSRTSSASRFSSTSYMSVQSERPRGNKKIRPKGLEEGGKDGDKHEEIVHAEEEVKEERTNENEKGKDITNMCNKETNRESGDEEKTPDIPEQGKEKEQWNKEDLQKQFSQDDDSVFTSKMQSRQMGISGKNMTKSTSISGDMCSLEKNDGSQSDTAVGALGTSSKKRRSSIGAKMVAIVGLSRKSRSASQLSQTETGGKKLRSTVQRSTETGLAVEMRNWMTRQASRESTDGSMNSYSSEGNLIFPGVRLASDSQFSDFLDGLGPAQLVGRQTLATPAMGDIQVGMMDKKGQLEVEIIRARGLVVKPGSKTLPAPYVKVYLLDNGVCIAKKKTKVARKTLEPLYQQLLSFEESPQGKVLQIIVWGDYGRMDHKSFMGVAQILLDELELSNMVIGWFKLFPPSSLVDPTLAPLTRRASQSSLESSTGPSYSRS</sequence>
<keyword evidence="2" id="KW-0677">Repeat</keyword>
<dbReference type="SUPFAM" id="SSF49562">
    <property type="entry name" value="C2 domain (Calcium/lipid-binding domain, CaLB)"/>
    <property type="match status" value="2"/>
</dbReference>
<protein>
    <submittedName>
        <fullName evidence="14">Regulating synaptic membrane exocytosis protein 2 isoform X1</fullName>
    </submittedName>
</protein>
<name>A0ABM4TFR5_BOSIN</name>
<keyword evidence="3 7" id="KW-0863">Zinc-finger</keyword>
<evidence type="ECO:0000259" key="12">
    <source>
        <dbReference type="PROSITE" id="PS50916"/>
    </source>
</evidence>
<keyword evidence="13" id="KW-1185">Reference proteome</keyword>
<dbReference type="Pfam" id="PF22601">
    <property type="entry name" value="RIM2a_ZnF"/>
    <property type="match status" value="1"/>
</dbReference>
<keyword evidence="5" id="KW-0770">Synapse</keyword>
<evidence type="ECO:0000313" key="13">
    <source>
        <dbReference type="Proteomes" id="UP001652663"/>
    </source>
</evidence>
<feature type="compositionally biased region" description="Basic and acidic residues" evidence="8">
    <location>
        <begin position="1267"/>
        <end position="1276"/>
    </location>
</feature>
<feature type="region of interest" description="Disordered" evidence="8">
    <location>
        <begin position="1051"/>
        <end position="1074"/>
    </location>
</feature>
<evidence type="ECO:0000256" key="4">
    <source>
        <dbReference type="ARBA" id="ARBA00022833"/>
    </source>
</evidence>
<feature type="compositionally biased region" description="Polar residues" evidence="8">
    <location>
        <begin position="247"/>
        <end position="257"/>
    </location>
</feature>
<dbReference type="InterPro" id="IPR035892">
    <property type="entry name" value="C2_domain_sf"/>
</dbReference>
<evidence type="ECO:0000259" key="9">
    <source>
        <dbReference type="PROSITE" id="PS50004"/>
    </source>
</evidence>
<evidence type="ECO:0000256" key="2">
    <source>
        <dbReference type="ARBA" id="ARBA00022737"/>
    </source>
</evidence>
<evidence type="ECO:0000256" key="8">
    <source>
        <dbReference type="SAM" id="MobiDB-lite"/>
    </source>
</evidence>
<dbReference type="PANTHER" id="PTHR12157:SF15">
    <property type="entry name" value="REGULATING SYNAPTIC MEMBRANE EXOCYTOSIS PROTEIN 2"/>
    <property type="match status" value="1"/>
</dbReference>
<feature type="compositionally biased region" description="Basic and acidic residues" evidence="8">
    <location>
        <begin position="1325"/>
        <end position="1360"/>
    </location>
</feature>
<dbReference type="InterPro" id="IPR001478">
    <property type="entry name" value="PDZ"/>
</dbReference>
<dbReference type="Proteomes" id="UP001652663">
    <property type="component" value="Chromosome 14"/>
</dbReference>
<dbReference type="PANTHER" id="PTHR12157">
    <property type="entry name" value="REGULATING SYNAPTIC MEMBRANE EXOCYTOSIS PROTEIN"/>
    <property type="match status" value="1"/>
</dbReference>
<keyword evidence="1" id="KW-0479">Metal-binding</keyword>
<gene>
    <name evidence="14" type="primary">RIMS2</name>
</gene>
<dbReference type="InterPro" id="IPR010911">
    <property type="entry name" value="Rab_BD"/>
</dbReference>
<dbReference type="CDD" id="cd04028">
    <property type="entry name" value="C2B_RIM1alpha"/>
    <property type="match status" value="1"/>
</dbReference>
<feature type="region of interest" description="Disordered" evidence="8">
    <location>
        <begin position="632"/>
        <end position="659"/>
    </location>
</feature>
<evidence type="ECO:0000256" key="1">
    <source>
        <dbReference type="ARBA" id="ARBA00022723"/>
    </source>
</evidence>
<reference evidence="14" key="1">
    <citation type="submission" date="2025-08" db="UniProtKB">
        <authorList>
            <consortium name="RefSeq"/>
        </authorList>
    </citation>
    <scope>IDENTIFICATION</scope>
    <source>
        <tissue evidence="14">Blood</tissue>
    </source>
</reference>
<feature type="domain" description="RabBD" evidence="12">
    <location>
        <begin position="26"/>
        <end position="194"/>
    </location>
</feature>
<dbReference type="InterPro" id="IPR054386">
    <property type="entry name" value="RIM_Znf"/>
</dbReference>
<feature type="compositionally biased region" description="Low complexity" evidence="8">
    <location>
        <begin position="1"/>
        <end position="17"/>
    </location>
</feature>
<dbReference type="InterPro" id="IPR039032">
    <property type="entry name" value="Rim-like"/>
</dbReference>
<dbReference type="GeneID" id="109568247"/>
<feature type="region of interest" description="Disordered" evidence="8">
    <location>
        <begin position="1477"/>
        <end position="1502"/>
    </location>
</feature>
<feature type="region of interest" description="Disordered" evidence="8">
    <location>
        <begin position="1"/>
        <end position="33"/>
    </location>
</feature>
<dbReference type="InterPro" id="IPR017455">
    <property type="entry name" value="Znf_FYVE-rel"/>
</dbReference>
<feature type="compositionally biased region" description="Basic and acidic residues" evidence="8">
    <location>
        <begin position="327"/>
        <end position="338"/>
    </location>
</feature>
<keyword evidence="4" id="KW-0862">Zinc</keyword>
<feature type="region of interest" description="Disordered" evidence="8">
    <location>
        <begin position="964"/>
        <end position="998"/>
    </location>
</feature>
<feature type="region of interest" description="Disordered" evidence="8">
    <location>
        <begin position="770"/>
        <end position="802"/>
    </location>
</feature>
<dbReference type="Gene3D" id="2.60.40.150">
    <property type="entry name" value="C2 domain"/>
    <property type="match status" value="2"/>
</dbReference>
<evidence type="ECO:0000259" key="11">
    <source>
        <dbReference type="PROSITE" id="PS50178"/>
    </source>
</evidence>
<dbReference type="InterPro" id="IPR000008">
    <property type="entry name" value="C2_dom"/>
</dbReference>
<feature type="compositionally biased region" description="Polar residues" evidence="8">
    <location>
        <begin position="519"/>
        <end position="530"/>
    </location>
</feature>
<evidence type="ECO:0000256" key="3">
    <source>
        <dbReference type="ARBA" id="ARBA00022771"/>
    </source>
</evidence>
<dbReference type="InterPro" id="IPR011011">
    <property type="entry name" value="Znf_FYVE_PHD"/>
</dbReference>
<feature type="region of interest" description="Disordered" evidence="8">
    <location>
        <begin position="212"/>
        <end position="607"/>
    </location>
</feature>
<feature type="compositionally biased region" description="Basic residues" evidence="8">
    <location>
        <begin position="537"/>
        <end position="546"/>
    </location>
</feature>
<evidence type="ECO:0000256" key="5">
    <source>
        <dbReference type="ARBA" id="ARBA00023018"/>
    </source>
</evidence>
<feature type="compositionally biased region" description="Basic and acidic residues" evidence="8">
    <location>
        <begin position="578"/>
        <end position="592"/>
    </location>
</feature>
<dbReference type="PROSITE" id="PS50106">
    <property type="entry name" value="PDZ"/>
    <property type="match status" value="1"/>
</dbReference>
<dbReference type="SUPFAM" id="SSF50156">
    <property type="entry name" value="PDZ domain-like"/>
    <property type="match status" value="1"/>
</dbReference>
<feature type="compositionally biased region" description="Polar residues" evidence="8">
    <location>
        <begin position="1190"/>
        <end position="1200"/>
    </location>
</feature>
<dbReference type="Gene3D" id="2.30.42.10">
    <property type="match status" value="1"/>
</dbReference>
<dbReference type="InterPro" id="IPR013083">
    <property type="entry name" value="Znf_RING/FYVE/PHD"/>
</dbReference>
<dbReference type="Pfam" id="PF00168">
    <property type="entry name" value="C2"/>
    <property type="match status" value="2"/>
</dbReference>
<feature type="domain" description="C2" evidence="9">
    <location>
        <begin position="830"/>
        <end position="953"/>
    </location>
</feature>
<dbReference type="PROSITE" id="PS50178">
    <property type="entry name" value="ZF_FYVE"/>
    <property type="match status" value="1"/>
</dbReference>
<feature type="domain" description="PDZ" evidence="10">
    <location>
        <begin position="677"/>
        <end position="763"/>
    </location>
</feature>
<feature type="compositionally biased region" description="Basic and acidic residues" evidence="8">
    <location>
        <begin position="1368"/>
        <end position="1398"/>
    </location>
</feature>
<accession>A0ABM4TFR5</accession>
<feature type="compositionally biased region" description="Basic and acidic residues" evidence="8">
    <location>
        <begin position="357"/>
        <end position="375"/>
    </location>
</feature>
<proteinExistence type="predicted"/>
<dbReference type="SMART" id="SM00228">
    <property type="entry name" value="PDZ"/>
    <property type="match status" value="1"/>
</dbReference>
<evidence type="ECO:0000313" key="14">
    <source>
        <dbReference type="RefSeq" id="XP_070658894.1"/>
    </source>
</evidence>
<feature type="compositionally biased region" description="Polar residues" evidence="8">
    <location>
        <begin position="1480"/>
        <end position="1489"/>
    </location>
</feature>
<dbReference type="Gene3D" id="3.30.40.10">
    <property type="entry name" value="Zinc/RING finger domain, C3HC4 (zinc finger)"/>
    <property type="match status" value="1"/>
</dbReference>
<feature type="compositionally biased region" description="Basic and acidic residues" evidence="8">
    <location>
        <begin position="419"/>
        <end position="443"/>
    </location>
</feature>
<dbReference type="PROSITE" id="PS50916">
    <property type="entry name" value="RABBD"/>
    <property type="match status" value="1"/>
</dbReference>
<evidence type="ECO:0000256" key="7">
    <source>
        <dbReference type="PROSITE-ProRule" id="PRU00091"/>
    </source>
</evidence>